<proteinExistence type="predicted"/>
<name>A0A284S739_ARMOS</name>
<protein>
    <recommendedName>
        <fullName evidence="1">Chromo domain-containing protein</fullName>
    </recommendedName>
</protein>
<accession>A0A284S739</accession>
<evidence type="ECO:0000259" key="1">
    <source>
        <dbReference type="PROSITE" id="PS50013"/>
    </source>
</evidence>
<dbReference type="InterPro" id="IPR000953">
    <property type="entry name" value="Chromo/chromo_shadow_dom"/>
</dbReference>
<dbReference type="OrthoDB" id="3268967at2759"/>
<gene>
    <name evidence="2" type="ORF">ARMOST_20361</name>
</gene>
<dbReference type="InterPro" id="IPR023780">
    <property type="entry name" value="Chromo_domain"/>
</dbReference>
<dbReference type="PROSITE" id="PS50013">
    <property type="entry name" value="CHROMO_2"/>
    <property type="match status" value="1"/>
</dbReference>
<dbReference type="Gene3D" id="2.40.50.40">
    <property type="match status" value="1"/>
</dbReference>
<feature type="domain" description="Chromo" evidence="1">
    <location>
        <begin position="6"/>
        <end position="75"/>
    </location>
</feature>
<dbReference type="AlphaFoldDB" id="A0A284S739"/>
<evidence type="ECO:0000313" key="2">
    <source>
        <dbReference type="EMBL" id="SJL16832.1"/>
    </source>
</evidence>
<dbReference type="EMBL" id="FUEG01000038">
    <property type="protein sequence ID" value="SJL16832.1"/>
    <property type="molecule type" value="Genomic_DNA"/>
</dbReference>
<reference evidence="3" key="1">
    <citation type="journal article" date="2017" name="Nat. Ecol. Evol.">
        <title>Genome expansion and lineage-specific genetic innovations in the forest pathogenic fungi Armillaria.</title>
        <authorList>
            <person name="Sipos G."/>
            <person name="Prasanna A.N."/>
            <person name="Walter M.C."/>
            <person name="O'Connor E."/>
            <person name="Balint B."/>
            <person name="Krizsan K."/>
            <person name="Kiss B."/>
            <person name="Hess J."/>
            <person name="Varga T."/>
            <person name="Slot J."/>
            <person name="Riley R."/>
            <person name="Boka B."/>
            <person name="Rigling D."/>
            <person name="Barry K."/>
            <person name="Lee J."/>
            <person name="Mihaltcheva S."/>
            <person name="LaButti K."/>
            <person name="Lipzen A."/>
            <person name="Waldron R."/>
            <person name="Moloney N.M."/>
            <person name="Sperisen C."/>
            <person name="Kredics L."/>
            <person name="Vagvoelgyi C."/>
            <person name="Patrignani A."/>
            <person name="Fitzpatrick D."/>
            <person name="Nagy I."/>
            <person name="Doyle S."/>
            <person name="Anderson J.B."/>
            <person name="Grigoriev I.V."/>
            <person name="Gueldener U."/>
            <person name="Muensterkoetter M."/>
            <person name="Nagy L.G."/>
        </authorList>
    </citation>
    <scope>NUCLEOTIDE SEQUENCE [LARGE SCALE GENOMIC DNA]</scope>
    <source>
        <strain evidence="3">C18/9</strain>
    </source>
</reference>
<evidence type="ECO:0000313" key="3">
    <source>
        <dbReference type="Proteomes" id="UP000219338"/>
    </source>
</evidence>
<dbReference type="Pfam" id="PF00385">
    <property type="entry name" value="Chromo"/>
    <property type="match status" value="1"/>
</dbReference>
<dbReference type="Proteomes" id="UP000219338">
    <property type="component" value="Unassembled WGS sequence"/>
</dbReference>
<keyword evidence="3" id="KW-1185">Reference proteome</keyword>
<dbReference type="InterPro" id="IPR016197">
    <property type="entry name" value="Chromo-like_dom_sf"/>
</dbReference>
<dbReference type="SUPFAM" id="SSF54160">
    <property type="entry name" value="Chromo domain-like"/>
    <property type="match status" value="1"/>
</dbReference>
<sequence length="121" mass="13855">MSEKEYKVECILDDKPCKVCKRAGEPSRTVTDYLVKWKGYGPEENKWTAKRYLGNTKEVIADYLKSKKSAVTVQAIVVEPKTATVIINVKKSKLEWRYLVKKHPADEPPGSVCSEFTDFMH</sequence>
<dbReference type="GO" id="GO:0006338">
    <property type="term" value="P:chromatin remodeling"/>
    <property type="evidence" value="ECO:0007669"/>
    <property type="project" value="UniProtKB-ARBA"/>
</dbReference>
<organism evidence="2 3">
    <name type="scientific">Armillaria ostoyae</name>
    <name type="common">Armillaria root rot fungus</name>
    <dbReference type="NCBI Taxonomy" id="47428"/>
    <lineage>
        <taxon>Eukaryota</taxon>
        <taxon>Fungi</taxon>
        <taxon>Dikarya</taxon>
        <taxon>Basidiomycota</taxon>
        <taxon>Agaricomycotina</taxon>
        <taxon>Agaricomycetes</taxon>
        <taxon>Agaricomycetidae</taxon>
        <taxon>Agaricales</taxon>
        <taxon>Marasmiineae</taxon>
        <taxon>Physalacriaceae</taxon>
        <taxon>Armillaria</taxon>
    </lineage>
</organism>
<dbReference type="SMART" id="SM00298">
    <property type="entry name" value="CHROMO"/>
    <property type="match status" value="1"/>
</dbReference>